<dbReference type="CDD" id="cd00051">
    <property type="entry name" value="EFh"/>
    <property type="match status" value="1"/>
</dbReference>
<accession>A0A5N6JZV6</accession>
<feature type="domain" description="EF-hand" evidence="6">
    <location>
        <begin position="143"/>
        <end position="178"/>
    </location>
</feature>
<dbReference type="InterPro" id="IPR002048">
    <property type="entry name" value="EF_hand_dom"/>
</dbReference>
<gene>
    <name evidence="7" type="ORF">EYC80_007001</name>
</gene>
<evidence type="ECO:0000256" key="1">
    <source>
        <dbReference type="ARBA" id="ARBA00020786"/>
    </source>
</evidence>
<dbReference type="PROSITE" id="PS00018">
    <property type="entry name" value="EF_HAND_1"/>
    <property type="match status" value="1"/>
</dbReference>
<evidence type="ECO:0000313" key="7">
    <source>
        <dbReference type="EMBL" id="KAB8295061.1"/>
    </source>
</evidence>
<proteinExistence type="predicted"/>
<feature type="compositionally biased region" description="Basic and acidic residues" evidence="4">
    <location>
        <begin position="178"/>
        <end position="192"/>
    </location>
</feature>
<dbReference type="OrthoDB" id="26525at2759"/>
<dbReference type="FunFam" id="1.10.238.10:FF:000003">
    <property type="entry name" value="Calmodulin A"/>
    <property type="match status" value="1"/>
</dbReference>
<keyword evidence="2" id="KW-0677">Repeat</keyword>
<dbReference type="InterPro" id="IPR011992">
    <property type="entry name" value="EF-hand-dom_pair"/>
</dbReference>
<feature type="chain" id="PRO_5024989169" description="Calmodulin" evidence="5">
    <location>
        <begin position="20"/>
        <end position="283"/>
    </location>
</feature>
<dbReference type="AlphaFoldDB" id="A0A5N6JZV6"/>
<keyword evidence="8" id="KW-1185">Reference proteome</keyword>
<dbReference type="Gene3D" id="1.10.238.10">
    <property type="entry name" value="EF-hand"/>
    <property type="match status" value="2"/>
</dbReference>
<comment type="caution">
    <text evidence="7">The sequence shown here is derived from an EMBL/GenBank/DDBJ whole genome shotgun (WGS) entry which is preliminary data.</text>
</comment>
<dbReference type="GO" id="GO:0005509">
    <property type="term" value="F:calcium ion binding"/>
    <property type="evidence" value="ECO:0007669"/>
    <property type="project" value="InterPro"/>
</dbReference>
<protein>
    <recommendedName>
        <fullName evidence="1">Calmodulin</fullName>
    </recommendedName>
</protein>
<evidence type="ECO:0000313" key="8">
    <source>
        <dbReference type="Proteomes" id="UP000326757"/>
    </source>
</evidence>
<dbReference type="InterPro" id="IPR018247">
    <property type="entry name" value="EF_Hand_1_Ca_BS"/>
</dbReference>
<dbReference type="FunFam" id="1.10.238.10:FF:000178">
    <property type="entry name" value="Calmodulin-2 A"/>
    <property type="match status" value="1"/>
</dbReference>
<evidence type="ECO:0000259" key="6">
    <source>
        <dbReference type="PROSITE" id="PS50222"/>
    </source>
</evidence>
<dbReference type="PANTHER" id="PTHR23048:SF0">
    <property type="entry name" value="CALMODULIN LIKE 3"/>
    <property type="match status" value="1"/>
</dbReference>
<evidence type="ECO:0000256" key="4">
    <source>
        <dbReference type="SAM" id="MobiDB-lite"/>
    </source>
</evidence>
<feature type="region of interest" description="Disordered" evidence="4">
    <location>
        <begin position="174"/>
        <end position="200"/>
    </location>
</feature>
<evidence type="ECO:0000256" key="5">
    <source>
        <dbReference type="SAM" id="SignalP"/>
    </source>
</evidence>
<feature type="domain" description="EF-hand" evidence="6">
    <location>
        <begin position="205"/>
        <end position="240"/>
    </location>
</feature>
<keyword evidence="3" id="KW-0106">Calcium</keyword>
<dbReference type="SMART" id="SM00054">
    <property type="entry name" value="EFh"/>
    <property type="match status" value="3"/>
</dbReference>
<dbReference type="PROSITE" id="PS50222">
    <property type="entry name" value="EF_HAND_2"/>
    <property type="match status" value="2"/>
</dbReference>
<dbReference type="PANTHER" id="PTHR23048">
    <property type="entry name" value="MYOSIN LIGHT CHAIN 1, 3"/>
    <property type="match status" value="1"/>
</dbReference>
<dbReference type="Pfam" id="PF13499">
    <property type="entry name" value="EF-hand_7"/>
    <property type="match status" value="2"/>
</dbReference>
<sequence length="283" mass="31893">MNKMILCWSFLFSRLGGRSEFLDTGGPADAEEKGLLGGFLTESSIDEEQALMDSKNRACVLAMILKLETALYLISLLPVNPEYHSILLHRDLFFVMAKPLSSEEIAIFKEAFDAYDTDKGGESWKRYIVDQFGRVMKQSGQNPSEEELAQIIKEVDLDGDGTINFDEFISMMTGRTKQKQDEPNTSENDIKSDSAPVPVSDEIDYPEEEWTSAWKEFDHSLRGSITAAQLRQVLGNLGETISDGEIDNVIIKSVDADNKISYAEFAEFMKLRFTTEMDILDSY</sequence>
<organism evidence="7 8">
    <name type="scientific">Monilinia laxa</name>
    <name type="common">Brown rot fungus</name>
    <name type="synonym">Sclerotinia laxa</name>
    <dbReference type="NCBI Taxonomy" id="61186"/>
    <lineage>
        <taxon>Eukaryota</taxon>
        <taxon>Fungi</taxon>
        <taxon>Dikarya</taxon>
        <taxon>Ascomycota</taxon>
        <taxon>Pezizomycotina</taxon>
        <taxon>Leotiomycetes</taxon>
        <taxon>Helotiales</taxon>
        <taxon>Sclerotiniaceae</taxon>
        <taxon>Monilinia</taxon>
    </lineage>
</organism>
<keyword evidence="5" id="KW-0732">Signal</keyword>
<evidence type="ECO:0000256" key="3">
    <source>
        <dbReference type="ARBA" id="ARBA00022837"/>
    </source>
</evidence>
<name>A0A5N6JZV6_MONLA</name>
<feature type="signal peptide" evidence="5">
    <location>
        <begin position="1"/>
        <end position="19"/>
    </location>
</feature>
<dbReference type="SUPFAM" id="SSF47473">
    <property type="entry name" value="EF-hand"/>
    <property type="match status" value="1"/>
</dbReference>
<dbReference type="EMBL" id="VIGI01000010">
    <property type="protein sequence ID" value="KAB8295061.1"/>
    <property type="molecule type" value="Genomic_DNA"/>
</dbReference>
<dbReference type="GO" id="GO:0016460">
    <property type="term" value="C:myosin II complex"/>
    <property type="evidence" value="ECO:0007669"/>
    <property type="project" value="TreeGrafter"/>
</dbReference>
<dbReference type="Proteomes" id="UP000326757">
    <property type="component" value="Unassembled WGS sequence"/>
</dbReference>
<reference evidence="7 8" key="1">
    <citation type="submission" date="2019-06" db="EMBL/GenBank/DDBJ databases">
        <title>Genome Sequence of the Brown Rot Fungal Pathogen Monilinia laxa.</title>
        <authorList>
            <person name="De Miccolis Angelini R.M."/>
            <person name="Landi L."/>
            <person name="Abate D."/>
            <person name="Pollastro S."/>
            <person name="Romanazzi G."/>
            <person name="Faretra F."/>
        </authorList>
    </citation>
    <scope>NUCLEOTIDE SEQUENCE [LARGE SCALE GENOMIC DNA]</scope>
    <source>
        <strain evidence="7 8">Mlax316</strain>
    </source>
</reference>
<evidence type="ECO:0000256" key="2">
    <source>
        <dbReference type="ARBA" id="ARBA00022737"/>
    </source>
</evidence>
<dbReference type="InterPro" id="IPR050230">
    <property type="entry name" value="CALM/Myosin/TropC-like"/>
</dbReference>